<sequence length="38" mass="4554">MYLKLFKINSLLTQDVRLSYLALKTKDFPIKAQQFHQL</sequence>
<dbReference type="AlphaFoldDB" id="A0A6J4V868"/>
<dbReference type="EMBL" id="CADCWO010000090">
    <property type="protein sequence ID" value="CAA9570950.1"/>
    <property type="molecule type" value="Genomic_DNA"/>
</dbReference>
<evidence type="ECO:0000313" key="1">
    <source>
        <dbReference type="EMBL" id="CAA9570950.1"/>
    </source>
</evidence>
<gene>
    <name evidence="1" type="ORF">AVDCRST_MAG81-1601</name>
</gene>
<protein>
    <submittedName>
        <fullName evidence="1">Uncharacterized protein</fullName>
    </submittedName>
</protein>
<reference evidence="1" key="1">
    <citation type="submission" date="2020-02" db="EMBL/GenBank/DDBJ databases">
        <authorList>
            <person name="Meier V. D."/>
        </authorList>
    </citation>
    <scope>NUCLEOTIDE SEQUENCE</scope>
    <source>
        <strain evidence="1">AVDCRST_MAG81</strain>
    </source>
</reference>
<accession>A0A6J4V868</accession>
<organism evidence="1">
    <name type="scientific">uncultured Synechococcales cyanobacterium</name>
    <dbReference type="NCBI Taxonomy" id="1936017"/>
    <lineage>
        <taxon>Bacteria</taxon>
        <taxon>Bacillati</taxon>
        <taxon>Cyanobacteriota</taxon>
        <taxon>Cyanophyceae</taxon>
        <taxon>Synechococcales</taxon>
        <taxon>environmental samples</taxon>
    </lineage>
</organism>
<proteinExistence type="predicted"/>
<name>A0A6J4V868_9CYAN</name>